<name>A0AAD1X5U0_EUPCR</name>
<evidence type="ECO:0000259" key="7">
    <source>
        <dbReference type="SMART" id="SM00727"/>
    </source>
</evidence>
<organism evidence="8 9">
    <name type="scientific">Euplotes crassus</name>
    <dbReference type="NCBI Taxonomy" id="5936"/>
    <lineage>
        <taxon>Eukaryota</taxon>
        <taxon>Sar</taxon>
        <taxon>Alveolata</taxon>
        <taxon>Ciliophora</taxon>
        <taxon>Intramacronucleata</taxon>
        <taxon>Spirotrichea</taxon>
        <taxon>Hypotrichia</taxon>
        <taxon>Euplotida</taxon>
        <taxon>Euplotidae</taxon>
        <taxon>Moneuplotes</taxon>
    </lineage>
</organism>
<feature type="repeat" description="TPR" evidence="5">
    <location>
        <begin position="244"/>
        <end position="277"/>
    </location>
</feature>
<dbReference type="PANTHER" id="PTHR22904">
    <property type="entry name" value="TPR REPEAT CONTAINING PROTEIN"/>
    <property type="match status" value="1"/>
</dbReference>
<protein>
    <recommendedName>
        <fullName evidence="7">STI1 domain-containing protein</fullName>
    </recommendedName>
</protein>
<dbReference type="Proteomes" id="UP001295684">
    <property type="component" value="Unassembled WGS sequence"/>
</dbReference>
<comment type="caution">
    <text evidence="8">The sequence shown here is derived from an EMBL/GenBank/DDBJ whole genome shotgun (WGS) entry which is preliminary data.</text>
</comment>
<evidence type="ECO:0000256" key="6">
    <source>
        <dbReference type="SAM" id="MobiDB-lite"/>
    </source>
</evidence>
<evidence type="ECO:0000256" key="5">
    <source>
        <dbReference type="PROSITE-ProRule" id="PRU00339"/>
    </source>
</evidence>
<dbReference type="Pfam" id="PF13414">
    <property type="entry name" value="TPR_11"/>
    <property type="match status" value="2"/>
</dbReference>
<dbReference type="PROSITE" id="PS50005">
    <property type="entry name" value="TPR"/>
    <property type="match status" value="7"/>
</dbReference>
<evidence type="ECO:0000313" key="8">
    <source>
        <dbReference type="EMBL" id="CAI2364153.1"/>
    </source>
</evidence>
<dbReference type="FunFam" id="1.25.40.10:FF:000010">
    <property type="entry name" value="Stress-induced phosphoprotein 1"/>
    <property type="match status" value="1"/>
</dbReference>
<evidence type="ECO:0000313" key="9">
    <source>
        <dbReference type="Proteomes" id="UP001295684"/>
    </source>
</evidence>
<feature type="region of interest" description="Disordered" evidence="6">
    <location>
        <begin position="212"/>
        <end position="236"/>
    </location>
</feature>
<evidence type="ECO:0000256" key="4">
    <source>
        <dbReference type="ARBA" id="ARBA00022803"/>
    </source>
</evidence>
<feature type="repeat" description="TPR" evidence="5">
    <location>
        <begin position="447"/>
        <end position="480"/>
    </location>
</feature>
<dbReference type="InterPro" id="IPR006636">
    <property type="entry name" value="STI1_HS-bd"/>
</dbReference>
<evidence type="ECO:0000256" key="1">
    <source>
        <dbReference type="ARBA" id="ARBA00004496"/>
    </source>
</evidence>
<feature type="repeat" description="TPR" evidence="5">
    <location>
        <begin position="379"/>
        <end position="412"/>
    </location>
</feature>
<dbReference type="SUPFAM" id="SSF48452">
    <property type="entry name" value="TPR-like"/>
    <property type="match status" value="3"/>
</dbReference>
<dbReference type="GO" id="GO:0051879">
    <property type="term" value="F:Hsp90 protein binding"/>
    <property type="evidence" value="ECO:0007669"/>
    <property type="project" value="TreeGrafter"/>
</dbReference>
<keyword evidence="9" id="KW-1185">Reference proteome</keyword>
<keyword evidence="3" id="KW-0677">Repeat</keyword>
<feature type="repeat" description="TPR" evidence="5">
    <location>
        <begin position="73"/>
        <end position="106"/>
    </location>
</feature>
<dbReference type="InterPro" id="IPR019734">
    <property type="entry name" value="TPR_rpt"/>
</dbReference>
<feature type="domain" description="STI1" evidence="7">
    <location>
        <begin position="128"/>
        <end position="167"/>
    </location>
</feature>
<dbReference type="PANTHER" id="PTHR22904:SF523">
    <property type="entry name" value="STRESS-INDUCED-PHOSPHOPROTEIN 1"/>
    <property type="match status" value="1"/>
</dbReference>
<dbReference type="SMART" id="SM00028">
    <property type="entry name" value="TPR"/>
    <property type="match status" value="9"/>
</dbReference>
<feature type="domain" description="STI1" evidence="7">
    <location>
        <begin position="515"/>
        <end position="555"/>
    </location>
</feature>
<dbReference type="EMBL" id="CAMPGE010005301">
    <property type="protein sequence ID" value="CAI2364153.1"/>
    <property type="molecule type" value="Genomic_DNA"/>
</dbReference>
<proteinExistence type="predicted"/>
<dbReference type="Pfam" id="PF17830">
    <property type="entry name" value="STI1-HOP_DP"/>
    <property type="match status" value="2"/>
</dbReference>
<dbReference type="Gene3D" id="1.25.40.10">
    <property type="entry name" value="Tetratricopeptide repeat domain"/>
    <property type="match status" value="3"/>
</dbReference>
<dbReference type="InterPro" id="IPR011990">
    <property type="entry name" value="TPR-like_helical_dom_sf"/>
</dbReference>
<dbReference type="InterPro" id="IPR041243">
    <property type="entry name" value="STI1/HOP_DP"/>
</dbReference>
<feature type="repeat" description="TPR" evidence="5">
    <location>
        <begin position="5"/>
        <end position="38"/>
    </location>
</feature>
<dbReference type="SMART" id="SM00727">
    <property type="entry name" value="STI1"/>
    <property type="match status" value="2"/>
</dbReference>
<accession>A0AAD1X5U0</accession>
<dbReference type="AlphaFoldDB" id="A0AAD1X5U0"/>
<evidence type="ECO:0000256" key="3">
    <source>
        <dbReference type="ARBA" id="ARBA00022737"/>
    </source>
</evidence>
<feature type="repeat" description="TPR" evidence="5">
    <location>
        <begin position="413"/>
        <end position="446"/>
    </location>
</feature>
<gene>
    <name evidence="8" type="ORF">ECRASSUSDP1_LOCUS5495</name>
</gene>
<keyword evidence="2" id="KW-0963">Cytoplasm</keyword>
<reference evidence="8" key="1">
    <citation type="submission" date="2023-07" db="EMBL/GenBank/DDBJ databases">
        <authorList>
            <consortium name="AG Swart"/>
            <person name="Singh M."/>
            <person name="Singh A."/>
            <person name="Seah K."/>
            <person name="Emmerich C."/>
        </authorList>
    </citation>
    <scope>NUCLEOTIDE SEQUENCE</scope>
    <source>
        <strain evidence="8">DP1</strain>
    </source>
</reference>
<dbReference type="Gene3D" id="1.10.260.100">
    <property type="match status" value="2"/>
</dbReference>
<sequence length="567" mass="64709">MSEEAQVLKANAAKAFKDKDFEKAIELFKQAIELTPTDHTLYGNTSAAYLNSNNPEEALNFSEKCIEVNPDWSKGYQRKGQALAGLNKTEEAKEAFNKGLELDPCNTQIKSALENLSRPKAEEDPFFNAENMAKLQADPKVSGFLKDQDFMNKLNLCKQNPQMMMQLMQMDQRFQEVFRVVTGVDLMGMQEQQFQKQKEMEELKKKKEEEAELKKKQEEEQKKKEAEDSLPEEEKTKLALQKQANEEKDLGNAAYKAKDFSKAIEHYEKAIEICPNEITYYTNKAAVYFQKGEYDTCIEECNKGIEVSKEGYYDYVKLAKAYARKGNALFKQNKYDESIDCYKKAMLEHNDFSFKEAMRKVEKAKKKAEEEAYIDPEKAEEHREAGNKLFKEGNFPGAIKEYDEGLKRDPKSAKIYSNRAFAYVKLLEFPTALKDVEKGLEIDPNFVKLWIRKANIHMGLKEFHKALEAYDKGLKIDPENQECKTGKQKVMVAISAGATAGGADDQERMAHAMADPEIQGLMKDYRVQSLLQDMQTDPMGAQQKMMGDPFLTDAVNKLIAAGVIKVK</sequence>
<dbReference type="Pfam" id="PF00515">
    <property type="entry name" value="TPR_1"/>
    <property type="match status" value="2"/>
</dbReference>
<dbReference type="GO" id="GO:0005737">
    <property type="term" value="C:cytoplasm"/>
    <property type="evidence" value="ECO:0007669"/>
    <property type="project" value="UniProtKB-SubCell"/>
</dbReference>
<evidence type="ECO:0000256" key="2">
    <source>
        <dbReference type="ARBA" id="ARBA00022490"/>
    </source>
</evidence>
<dbReference type="Pfam" id="PF13181">
    <property type="entry name" value="TPR_8"/>
    <property type="match status" value="3"/>
</dbReference>
<feature type="repeat" description="TPR" evidence="5">
    <location>
        <begin position="319"/>
        <end position="352"/>
    </location>
</feature>
<comment type="subcellular location">
    <subcellularLocation>
        <location evidence="1">Cytoplasm</location>
    </subcellularLocation>
</comment>
<keyword evidence="4 5" id="KW-0802">TPR repeat</keyword>